<sequence length="77" mass="8518">GILSLLMEGTHASNIHSPSSLPTRGQDKVWEPSALTAINPKTGSIIERVFGMMKTRFRAIFLQALKVHDTFVPHVSF</sequence>
<evidence type="ECO:0000313" key="2">
    <source>
        <dbReference type="EMBL" id="MEQ2176944.1"/>
    </source>
</evidence>
<keyword evidence="3" id="KW-1185">Reference proteome</keyword>
<dbReference type="Proteomes" id="UP001476798">
    <property type="component" value="Unassembled WGS sequence"/>
</dbReference>
<protein>
    <recommendedName>
        <fullName evidence="4">DDE Tnp4 domain-containing protein</fullName>
    </recommendedName>
</protein>
<evidence type="ECO:0008006" key="4">
    <source>
        <dbReference type="Google" id="ProtNLM"/>
    </source>
</evidence>
<gene>
    <name evidence="2" type="ORF">GOODEAATRI_033387</name>
</gene>
<feature type="non-terminal residue" evidence="2">
    <location>
        <position position="77"/>
    </location>
</feature>
<reference evidence="2 3" key="1">
    <citation type="submission" date="2021-06" db="EMBL/GenBank/DDBJ databases">
        <authorList>
            <person name="Palmer J.M."/>
        </authorList>
    </citation>
    <scope>NUCLEOTIDE SEQUENCE [LARGE SCALE GENOMIC DNA]</scope>
    <source>
        <strain evidence="2 3">GA_2019</strain>
        <tissue evidence="2">Muscle</tissue>
    </source>
</reference>
<organism evidence="2 3">
    <name type="scientific">Goodea atripinnis</name>
    <dbReference type="NCBI Taxonomy" id="208336"/>
    <lineage>
        <taxon>Eukaryota</taxon>
        <taxon>Metazoa</taxon>
        <taxon>Chordata</taxon>
        <taxon>Craniata</taxon>
        <taxon>Vertebrata</taxon>
        <taxon>Euteleostomi</taxon>
        <taxon>Actinopterygii</taxon>
        <taxon>Neopterygii</taxon>
        <taxon>Teleostei</taxon>
        <taxon>Neoteleostei</taxon>
        <taxon>Acanthomorphata</taxon>
        <taxon>Ovalentaria</taxon>
        <taxon>Atherinomorphae</taxon>
        <taxon>Cyprinodontiformes</taxon>
        <taxon>Goodeidae</taxon>
        <taxon>Goodea</taxon>
    </lineage>
</organism>
<name>A0ABV0NZT7_9TELE</name>
<evidence type="ECO:0000256" key="1">
    <source>
        <dbReference type="SAM" id="MobiDB-lite"/>
    </source>
</evidence>
<feature type="region of interest" description="Disordered" evidence="1">
    <location>
        <begin position="8"/>
        <end position="27"/>
    </location>
</feature>
<evidence type="ECO:0000313" key="3">
    <source>
        <dbReference type="Proteomes" id="UP001476798"/>
    </source>
</evidence>
<accession>A0ABV0NZT7</accession>
<feature type="compositionally biased region" description="Polar residues" evidence="1">
    <location>
        <begin position="11"/>
        <end position="23"/>
    </location>
</feature>
<proteinExistence type="predicted"/>
<comment type="caution">
    <text evidence="2">The sequence shown here is derived from an EMBL/GenBank/DDBJ whole genome shotgun (WGS) entry which is preliminary data.</text>
</comment>
<feature type="non-terminal residue" evidence="2">
    <location>
        <position position="1"/>
    </location>
</feature>
<dbReference type="EMBL" id="JAHRIO010056871">
    <property type="protein sequence ID" value="MEQ2176944.1"/>
    <property type="molecule type" value="Genomic_DNA"/>
</dbReference>